<protein>
    <submittedName>
        <fullName evidence="3">Uncharacterized protein</fullName>
    </submittedName>
</protein>
<keyword evidence="2" id="KW-1133">Transmembrane helix</keyword>
<feature type="transmembrane region" description="Helical" evidence="2">
    <location>
        <begin position="40"/>
        <end position="57"/>
    </location>
</feature>
<dbReference type="Proteomes" id="UP000466906">
    <property type="component" value="Chromosome"/>
</dbReference>
<organism evidence="3 4">
    <name type="scientific">Mycolicibacterium alvei</name>
    <dbReference type="NCBI Taxonomy" id="67081"/>
    <lineage>
        <taxon>Bacteria</taxon>
        <taxon>Bacillati</taxon>
        <taxon>Actinomycetota</taxon>
        <taxon>Actinomycetes</taxon>
        <taxon>Mycobacteriales</taxon>
        <taxon>Mycobacteriaceae</taxon>
        <taxon>Mycolicibacterium</taxon>
    </lineage>
</organism>
<keyword evidence="2" id="KW-0812">Transmembrane</keyword>
<accession>A0A6N4UZY0</accession>
<feature type="region of interest" description="Disordered" evidence="1">
    <location>
        <begin position="59"/>
        <end position="98"/>
    </location>
</feature>
<evidence type="ECO:0000313" key="3">
    <source>
        <dbReference type="EMBL" id="BBX29565.1"/>
    </source>
</evidence>
<keyword evidence="4" id="KW-1185">Reference proteome</keyword>
<sequence length="98" mass="10564">MLAVFYAMVAAGALLLVVSYLRVAAHPPLLVVFDLRVAAHPPLLVVFDLGVVLRRVLQPTGRKRRRPATAPGRHGAGPPHPRELSPTGQPDLQIPGRL</sequence>
<gene>
    <name evidence="3" type="ORF">MALV_46900</name>
</gene>
<evidence type="ECO:0000313" key="4">
    <source>
        <dbReference type="Proteomes" id="UP000466906"/>
    </source>
</evidence>
<dbReference type="EMBL" id="AP022565">
    <property type="protein sequence ID" value="BBX29565.1"/>
    <property type="molecule type" value="Genomic_DNA"/>
</dbReference>
<dbReference type="KEGG" id="malv:MALV_46900"/>
<name>A0A6N4UZY0_9MYCO</name>
<dbReference type="AlphaFoldDB" id="A0A6N4UZY0"/>
<evidence type="ECO:0000256" key="1">
    <source>
        <dbReference type="SAM" id="MobiDB-lite"/>
    </source>
</evidence>
<reference evidence="3 4" key="1">
    <citation type="journal article" date="2019" name="Emerg. Microbes Infect.">
        <title>Comprehensive subspecies identification of 175 nontuberculous mycobacteria species based on 7547 genomic profiles.</title>
        <authorList>
            <person name="Matsumoto Y."/>
            <person name="Kinjo T."/>
            <person name="Motooka D."/>
            <person name="Nabeya D."/>
            <person name="Jung N."/>
            <person name="Uechi K."/>
            <person name="Horii T."/>
            <person name="Iida T."/>
            <person name="Fujita J."/>
            <person name="Nakamura S."/>
        </authorList>
    </citation>
    <scope>NUCLEOTIDE SEQUENCE [LARGE SCALE GENOMIC DNA]</scope>
    <source>
        <strain evidence="3 4">JCM 12272</strain>
    </source>
</reference>
<feature type="compositionally biased region" description="Low complexity" evidence="1">
    <location>
        <begin position="68"/>
        <end position="77"/>
    </location>
</feature>
<keyword evidence="2" id="KW-0472">Membrane</keyword>
<evidence type="ECO:0000256" key="2">
    <source>
        <dbReference type="SAM" id="Phobius"/>
    </source>
</evidence>
<proteinExistence type="predicted"/>